<dbReference type="InterPro" id="IPR037401">
    <property type="entry name" value="SnoaL-like"/>
</dbReference>
<dbReference type="SUPFAM" id="SSF55073">
    <property type="entry name" value="Nucleotide cyclase"/>
    <property type="match status" value="1"/>
</dbReference>
<dbReference type="CDD" id="cd01949">
    <property type="entry name" value="GGDEF"/>
    <property type="match status" value="1"/>
</dbReference>
<dbReference type="EMBL" id="VJWE01000016">
    <property type="protein sequence ID" value="TWG34893.1"/>
    <property type="molecule type" value="Genomic_DNA"/>
</dbReference>
<dbReference type="SMART" id="SM00267">
    <property type="entry name" value="GGDEF"/>
    <property type="match status" value="1"/>
</dbReference>
<evidence type="ECO:0000259" key="4">
    <source>
        <dbReference type="PROSITE" id="PS50887"/>
    </source>
</evidence>
<protein>
    <recommendedName>
        <fullName evidence="1">diguanylate cyclase</fullName>
        <ecNumber evidence="1">2.7.7.65</ecNumber>
    </recommendedName>
</protein>
<name>A0A561XFL4_ACIDE</name>
<dbReference type="InterPro" id="IPR029787">
    <property type="entry name" value="Nucleotide_cyclase"/>
</dbReference>
<feature type="coiled-coil region" evidence="3">
    <location>
        <begin position="141"/>
        <end position="175"/>
    </location>
</feature>
<dbReference type="Pfam" id="PF13474">
    <property type="entry name" value="SnoaL_3"/>
    <property type="match status" value="1"/>
</dbReference>
<dbReference type="SUPFAM" id="SSF54427">
    <property type="entry name" value="NTF2-like"/>
    <property type="match status" value="1"/>
</dbReference>
<evidence type="ECO:0000313" key="5">
    <source>
        <dbReference type="EMBL" id="TWG34893.1"/>
    </source>
</evidence>
<feature type="domain" description="GGDEF" evidence="4">
    <location>
        <begin position="203"/>
        <end position="340"/>
    </location>
</feature>
<dbReference type="PANTHER" id="PTHR45138:SF9">
    <property type="entry name" value="DIGUANYLATE CYCLASE DGCM-RELATED"/>
    <property type="match status" value="1"/>
</dbReference>
<evidence type="ECO:0000256" key="3">
    <source>
        <dbReference type="SAM" id="Coils"/>
    </source>
</evidence>
<dbReference type="Pfam" id="PF00990">
    <property type="entry name" value="GGDEF"/>
    <property type="match status" value="1"/>
</dbReference>
<gene>
    <name evidence="5" type="ORF">ATF69_3910</name>
</gene>
<comment type="catalytic activity">
    <reaction evidence="2">
        <text>2 GTP = 3',3'-c-di-GMP + 2 diphosphate</text>
        <dbReference type="Rhea" id="RHEA:24898"/>
        <dbReference type="ChEBI" id="CHEBI:33019"/>
        <dbReference type="ChEBI" id="CHEBI:37565"/>
        <dbReference type="ChEBI" id="CHEBI:58805"/>
        <dbReference type="EC" id="2.7.7.65"/>
    </reaction>
</comment>
<keyword evidence="3" id="KW-0175">Coiled coil</keyword>
<comment type="caution">
    <text evidence="5">The sequence shown here is derived from an EMBL/GenBank/DDBJ whole genome shotgun (WGS) entry which is preliminary data.</text>
</comment>
<dbReference type="Gene3D" id="3.10.450.50">
    <property type="match status" value="1"/>
</dbReference>
<dbReference type="FunFam" id="3.30.70.270:FF:000001">
    <property type="entry name" value="Diguanylate cyclase domain protein"/>
    <property type="match status" value="1"/>
</dbReference>
<dbReference type="InterPro" id="IPR032710">
    <property type="entry name" value="NTF2-like_dom_sf"/>
</dbReference>
<dbReference type="Proteomes" id="UP000321485">
    <property type="component" value="Unassembled WGS sequence"/>
</dbReference>
<evidence type="ECO:0000256" key="1">
    <source>
        <dbReference type="ARBA" id="ARBA00012528"/>
    </source>
</evidence>
<dbReference type="PANTHER" id="PTHR45138">
    <property type="entry name" value="REGULATORY COMPONENTS OF SENSORY TRANSDUCTION SYSTEM"/>
    <property type="match status" value="1"/>
</dbReference>
<evidence type="ECO:0000313" key="6">
    <source>
        <dbReference type="Proteomes" id="UP000321485"/>
    </source>
</evidence>
<proteinExistence type="predicted"/>
<dbReference type="GO" id="GO:1902201">
    <property type="term" value="P:negative regulation of bacterial-type flagellum-dependent cell motility"/>
    <property type="evidence" value="ECO:0007669"/>
    <property type="project" value="TreeGrafter"/>
</dbReference>
<dbReference type="Gene3D" id="3.30.70.270">
    <property type="match status" value="1"/>
</dbReference>
<dbReference type="RefSeq" id="WP_146871978.1">
    <property type="nucleotide sequence ID" value="NZ_CAXUPI020000002.1"/>
</dbReference>
<dbReference type="GO" id="GO:0052621">
    <property type="term" value="F:diguanylate cyclase activity"/>
    <property type="evidence" value="ECO:0007669"/>
    <property type="project" value="UniProtKB-EC"/>
</dbReference>
<dbReference type="PROSITE" id="PS50887">
    <property type="entry name" value="GGDEF"/>
    <property type="match status" value="1"/>
</dbReference>
<reference evidence="5 6" key="1">
    <citation type="journal article" date="2015" name="Stand. Genomic Sci.">
        <title>Genomic Encyclopedia of Bacterial and Archaeal Type Strains, Phase III: the genomes of soil and plant-associated and newly described type strains.</title>
        <authorList>
            <person name="Whitman W.B."/>
            <person name="Woyke T."/>
            <person name="Klenk H.P."/>
            <person name="Zhou Y."/>
            <person name="Lilburn T.G."/>
            <person name="Beck B.J."/>
            <person name="De Vos P."/>
            <person name="Vandamme P."/>
            <person name="Eisen J.A."/>
            <person name="Garrity G."/>
            <person name="Hugenholtz P."/>
            <person name="Kyrpides N.C."/>
        </authorList>
    </citation>
    <scope>NUCLEOTIDE SEQUENCE [LARGE SCALE GENOMIC DNA]</scope>
    <source>
        <strain evidence="5 6">DSM 64</strain>
    </source>
</reference>
<dbReference type="GO" id="GO:0005886">
    <property type="term" value="C:plasma membrane"/>
    <property type="evidence" value="ECO:0007669"/>
    <property type="project" value="TreeGrafter"/>
</dbReference>
<sequence>MSPERQRLIRMLFDEYIEMYAGRDARLVDRFSENFSGFAGSSDKLIKTRSEWVDITQTDFAQVPGRIGIEVLDLFPQELGADVLAVTAFFHIHLPNPDPLFASETARLVLVFRQEGDDWKIAHSSISIPYGLARDGEVYPVSRLQQRNQELQTLVDERTQALAQANNQLQLLSNTDGLTGIANRRHFDQTLAHEWARAQRAHGPLSLIMLDVDVFKHFNDHYGHLAGDACLKSLALTLAQTGGRRDGDLVARFGGEEFVVLLPGADAQVALEMAQHIQQAIRALALPHEGAPWGIVTVSFGVATMAPQREQLAEELVRRADRAMYRAKQGGRNRIEQAPEQ</sequence>
<dbReference type="InterPro" id="IPR043128">
    <property type="entry name" value="Rev_trsase/Diguanyl_cyclase"/>
</dbReference>
<organism evidence="5 6">
    <name type="scientific">Acidovorax delafieldii</name>
    <name type="common">Pseudomonas delafieldii</name>
    <dbReference type="NCBI Taxonomy" id="47920"/>
    <lineage>
        <taxon>Bacteria</taxon>
        <taxon>Pseudomonadati</taxon>
        <taxon>Pseudomonadota</taxon>
        <taxon>Betaproteobacteria</taxon>
        <taxon>Burkholderiales</taxon>
        <taxon>Comamonadaceae</taxon>
        <taxon>Acidovorax</taxon>
    </lineage>
</organism>
<dbReference type="NCBIfam" id="TIGR00254">
    <property type="entry name" value="GGDEF"/>
    <property type="match status" value="1"/>
</dbReference>
<evidence type="ECO:0000256" key="2">
    <source>
        <dbReference type="ARBA" id="ARBA00034247"/>
    </source>
</evidence>
<dbReference type="GeneID" id="51112953"/>
<dbReference type="InterPro" id="IPR050469">
    <property type="entry name" value="Diguanylate_Cyclase"/>
</dbReference>
<dbReference type="AlphaFoldDB" id="A0A561XFL4"/>
<dbReference type="GO" id="GO:0043709">
    <property type="term" value="P:cell adhesion involved in single-species biofilm formation"/>
    <property type="evidence" value="ECO:0007669"/>
    <property type="project" value="TreeGrafter"/>
</dbReference>
<dbReference type="InterPro" id="IPR000160">
    <property type="entry name" value="GGDEF_dom"/>
</dbReference>
<dbReference type="EC" id="2.7.7.65" evidence="1"/>
<accession>A0A561XFL4</accession>